<dbReference type="EMBL" id="JBHRXN010000032">
    <property type="protein sequence ID" value="MFC3533319.1"/>
    <property type="molecule type" value="Genomic_DNA"/>
</dbReference>
<dbReference type="SUPFAM" id="SSF51182">
    <property type="entry name" value="RmlC-like cupins"/>
    <property type="match status" value="1"/>
</dbReference>
<protein>
    <submittedName>
        <fullName evidence="3">Helix-turn-helix domain-containing protein</fullName>
    </submittedName>
</protein>
<evidence type="ECO:0000259" key="2">
    <source>
        <dbReference type="PROSITE" id="PS50943"/>
    </source>
</evidence>
<dbReference type="Gene3D" id="2.60.120.10">
    <property type="entry name" value="Jelly Rolls"/>
    <property type="match status" value="1"/>
</dbReference>
<proteinExistence type="predicted"/>
<reference evidence="4" key="1">
    <citation type="journal article" date="2019" name="Int. J. Syst. Evol. Microbiol.">
        <title>The Global Catalogue of Microorganisms (GCM) 10K type strain sequencing project: providing services to taxonomists for standard genome sequencing and annotation.</title>
        <authorList>
            <consortium name="The Broad Institute Genomics Platform"/>
            <consortium name="The Broad Institute Genome Sequencing Center for Infectious Disease"/>
            <person name="Wu L."/>
            <person name="Ma J."/>
        </authorList>
    </citation>
    <scope>NUCLEOTIDE SEQUENCE [LARGE SCALE GENOMIC DNA]</scope>
    <source>
        <strain evidence="4">KCTC 42742</strain>
    </source>
</reference>
<name>A0ABV7RGA5_9NEIS</name>
<dbReference type="CDD" id="cd02209">
    <property type="entry name" value="cupin_XRE_C"/>
    <property type="match status" value="1"/>
</dbReference>
<dbReference type="InterPro" id="IPR011051">
    <property type="entry name" value="RmlC_Cupin_sf"/>
</dbReference>
<gene>
    <name evidence="3" type="ORF">ACFOLG_14130</name>
</gene>
<dbReference type="Proteomes" id="UP001595741">
    <property type="component" value="Unassembled WGS sequence"/>
</dbReference>
<dbReference type="InterPro" id="IPR050807">
    <property type="entry name" value="TransReg_Diox_bact_type"/>
</dbReference>
<dbReference type="InterPro" id="IPR001387">
    <property type="entry name" value="Cro/C1-type_HTH"/>
</dbReference>
<keyword evidence="4" id="KW-1185">Reference proteome</keyword>
<dbReference type="InterPro" id="IPR010982">
    <property type="entry name" value="Lambda_DNA-bd_dom_sf"/>
</dbReference>
<comment type="caution">
    <text evidence="3">The sequence shown here is derived from an EMBL/GenBank/DDBJ whole genome shotgun (WGS) entry which is preliminary data.</text>
</comment>
<dbReference type="InterPro" id="IPR014710">
    <property type="entry name" value="RmlC-like_jellyroll"/>
</dbReference>
<evidence type="ECO:0000313" key="4">
    <source>
        <dbReference type="Proteomes" id="UP001595741"/>
    </source>
</evidence>
<dbReference type="PANTHER" id="PTHR46797:SF10">
    <property type="entry name" value="BLR1115 PROTEIN"/>
    <property type="match status" value="1"/>
</dbReference>
<keyword evidence="1" id="KW-0238">DNA-binding</keyword>
<dbReference type="SMART" id="SM00530">
    <property type="entry name" value="HTH_XRE"/>
    <property type="match status" value="1"/>
</dbReference>
<sequence>MNLDTLLAKRIRSLRKSRGYALETLAELSGVSRSMISLIERAETSATATVLGKLADALGVSLASLFSEETAEKAVSPLARSEAQPVWQDPASGYLRRQLSPPGYGTPIELAEVIFMPGQSVTFDNAMRSIVTHQQIWMLAGEMHITVEGQTWQLQPGDCLAMTLGQQIVFHNPTSSSARYLVALSAQPSATGRP</sequence>
<evidence type="ECO:0000256" key="1">
    <source>
        <dbReference type="ARBA" id="ARBA00023125"/>
    </source>
</evidence>
<dbReference type="RefSeq" id="WP_386092941.1">
    <property type="nucleotide sequence ID" value="NZ_JBHRXN010000032.1"/>
</dbReference>
<dbReference type="SUPFAM" id="SSF47413">
    <property type="entry name" value="lambda repressor-like DNA-binding domains"/>
    <property type="match status" value="1"/>
</dbReference>
<dbReference type="CDD" id="cd00093">
    <property type="entry name" value="HTH_XRE"/>
    <property type="match status" value="1"/>
</dbReference>
<dbReference type="Pfam" id="PF01381">
    <property type="entry name" value="HTH_3"/>
    <property type="match status" value="1"/>
</dbReference>
<accession>A0ABV7RGA5</accession>
<dbReference type="PANTHER" id="PTHR46797">
    <property type="entry name" value="HTH-TYPE TRANSCRIPTIONAL REGULATOR"/>
    <property type="match status" value="1"/>
</dbReference>
<dbReference type="PROSITE" id="PS50943">
    <property type="entry name" value="HTH_CROC1"/>
    <property type="match status" value="1"/>
</dbReference>
<organism evidence="3 4">
    <name type="scientific">Vogesella facilis</name>
    <dbReference type="NCBI Taxonomy" id="1655232"/>
    <lineage>
        <taxon>Bacteria</taxon>
        <taxon>Pseudomonadati</taxon>
        <taxon>Pseudomonadota</taxon>
        <taxon>Betaproteobacteria</taxon>
        <taxon>Neisseriales</taxon>
        <taxon>Chromobacteriaceae</taxon>
        <taxon>Vogesella</taxon>
    </lineage>
</organism>
<dbReference type="Gene3D" id="1.10.260.40">
    <property type="entry name" value="lambda repressor-like DNA-binding domains"/>
    <property type="match status" value="1"/>
</dbReference>
<feature type="domain" description="HTH cro/C1-type" evidence="2">
    <location>
        <begin position="11"/>
        <end position="65"/>
    </location>
</feature>
<evidence type="ECO:0000313" key="3">
    <source>
        <dbReference type="EMBL" id="MFC3533319.1"/>
    </source>
</evidence>